<keyword evidence="4" id="KW-1185">Reference proteome</keyword>
<proteinExistence type="predicted"/>
<evidence type="ECO:0000256" key="1">
    <source>
        <dbReference type="SAM" id="MobiDB-lite"/>
    </source>
</evidence>
<name>A0AAD7KBS5_9AGAR</name>
<feature type="signal peptide" evidence="2">
    <location>
        <begin position="1"/>
        <end position="17"/>
    </location>
</feature>
<sequence length="345" mass="39577">MAMVSLAIVSFHWQSLFRPLLKFMLWILQLRRTALMRAREKLQSFVLRENVRELNVLPLQHGSHDILEHLWGNQNYSHADPEVPGGKVDVWHDWRGTNTIIRYCVRVCGGRAFSSPIRMPAAGCRDASGRGAVCHRNEGRVRARGSTLSVWRDSQREMGWGAKGAEPTLPNTGRRKREEEGGQRERRRERGKAYRGKAYCECELPVGQYEYARGKACEYPYSRIRVPVALIRWYLHDFRAIIPLYNINEVPVGISILMSTHMILLVPTDLSYPRVHSWYALERGGGTRPRGKMSHDFYDAHFPDSRLHIILSSDKPKPLVPRVGIVSEKAVEKLLPPEDGRTPSY</sequence>
<comment type="caution">
    <text evidence="3">The sequence shown here is derived from an EMBL/GenBank/DDBJ whole genome shotgun (WGS) entry which is preliminary data.</text>
</comment>
<feature type="region of interest" description="Disordered" evidence="1">
    <location>
        <begin position="160"/>
        <end position="190"/>
    </location>
</feature>
<evidence type="ECO:0000313" key="4">
    <source>
        <dbReference type="Proteomes" id="UP001215280"/>
    </source>
</evidence>
<keyword evidence="2" id="KW-0732">Signal</keyword>
<dbReference type="Proteomes" id="UP001215280">
    <property type="component" value="Unassembled WGS sequence"/>
</dbReference>
<dbReference type="EMBL" id="JARJLG010000003">
    <property type="protein sequence ID" value="KAJ7782519.1"/>
    <property type="molecule type" value="Genomic_DNA"/>
</dbReference>
<reference evidence="3" key="1">
    <citation type="submission" date="2023-03" db="EMBL/GenBank/DDBJ databases">
        <title>Massive genome expansion in bonnet fungi (Mycena s.s.) driven by repeated elements and novel gene families across ecological guilds.</title>
        <authorList>
            <consortium name="Lawrence Berkeley National Laboratory"/>
            <person name="Harder C.B."/>
            <person name="Miyauchi S."/>
            <person name="Viragh M."/>
            <person name="Kuo A."/>
            <person name="Thoen E."/>
            <person name="Andreopoulos B."/>
            <person name="Lu D."/>
            <person name="Skrede I."/>
            <person name="Drula E."/>
            <person name="Henrissat B."/>
            <person name="Morin E."/>
            <person name="Kohler A."/>
            <person name="Barry K."/>
            <person name="LaButti K."/>
            <person name="Morin E."/>
            <person name="Salamov A."/>
            <person name="Lipzen A."/>
            <person name="Mereny Z."/>
            <person name="Hegedus B."/>
            <person name="Baldrian P."/>
            <person name="Stursova M."/>
            <person name="Weitz H."/>
            <person name="Taylor A."/>
            <person name="Grigoriev I.V."/>
            <person name="Nagy L.G."/>
            <person name="Martin F."/>
            <person name="Kauserud H."/>
        </authorList>
    </citation>
    <scope>NUCLEOTIDE SEQUENCE</scope>
    <source>
        <strain evidence="3">CBHHK188m</strain>
    </source>
</reference>
<protein>
    <submittedName>
        <fullName evidence="3">Uncharacterized protein</fullName>
    </submittedName>
</protein>
<evidence type="ECO:0000313" key="3">
    <source>
        <dbReference type="EMBL" id="KAJ7782519.1"/>
    </source>
</evidence>
<organism evidence="3 4">
    <name type="scientific">Mycena maculata</name>
    <dbReference type="NCBI Taxonomy" id="230809"/>
    <lineage>
        <taxon>Eukaryota</taxon>
        <taxon>Fungi</taxon>
        <taxon>Dikarya</taxon>
        <taxon>Basidiomycota</taxon>
        <taxon>Agaricomycotina</taxon>
        <taxon>Agaricomycetes</taxon>
        <taxon>Agaricomycetidae</taxon>
        <taxon>Agaricales</taxon>
        <taxon>Marasmiineae</taxon>
        <taxon>Mycenaceae</taxon>
        <taxon>Mycena</taxon>
    </lineage>
</organism>
<evidence type="ECO:0000256" key="2">
    <source>
        <dbReference type="SAM" id="SignalP"/>
    </source>
</evidence>
<accession>A0AAD7KBS5</accession>
<gene>
    <name evidence="3" type="ORF">DFH07DRAFT_764666</name>
</gene>
<feature type="chain" id="PRO_5042187148" evidence="2">
    <location>
        <begin position="18"/>
        <end position="345"/>
    </location>
</feature>
<feature type="compositionally biased region" description="Basic and acidic residues" evidence="1">
    <location>
        <begin position="176"/>
        <end position="190"/>
    </location>
</feature>
<dbReference type="AlphaFoldDB" id="A0AAD7KBS5"/>